<keyword evidence="4" id="KW-1185">Reference proteome</keyword>
<feature type="region of interest" description="Disordered" evidence="1">
    <location>
        <begin position="79"/>
        <end position="121"/>
    </location>
</feature>
<organism evidence="3 4">
    <name type="scientific">Armadillidium nasatum</name>
    <dbReference type="NCBI Taxonomy" id="96803"/>
    <lineage>
        <taxon>Eukaryota</taxon>
        <taxon>Metazoa</taxon>
        <taxon>Ecdysozoa</taxon>
        <taxon>Arthropoda</taxon>
        <taxon>Crustacea</taxon>
        <taxon>Multicrustacea</taxon>
        <taxon>Malacostraca</taxon>
        <taxon>Eumalacostraca</taxon>
        <taxon>Peracarida</taxon>
        <taxon>Isopoda</taxon>
        <taxon>Oniscidea</taxon>
        <taxon>Crinocheta</taxon>
        <taxon>Armadillidiidae</taxon>
        <taxon>Armadillidium</taxon>
    </lineage>
</organism>
<reference evidence="3 4" key="1">
    <citation type="journal article" date="2019" name="PLoS Biol.">
        <title>Sex chromosomes control vertical transmission of feminizing Wolbachia symbionts in an isopod.</title>
        <authorList>
            <person name="Becking T."/>
            <person name="Chebbi M.A."/>
            <person name="Giraud I."/>
            <person name="Moumen B."/>
            <person name="Laverre T."/>
            <person name="Caubet Y."/>
            <person name="Peccoud J."/>
            <person name="Gilbert C."/>
            <person name="Cordaux R."/>
        </authorList>
    </citation>
    <scope>NUCLEOTIDE SEQUENCE [LARGE SCALE GENOMIC DNA]</scope>
    <source>
        <strain evidence="3">ANa2</strain>
        <tissue evidence="3">Whole body excluding digestive tract and cuticle</tissue>
    </source>
</reference>
<dbReference type="Proteomes" id="UP000326759">
    <property type="component" value="Unassembled WGS sequence"/>
</dbReference>
<dbReference type="InterPro" id="IPR044822">
    <property type="entry name" value="Myb_DNA-bind_4"/>
</dbReference>
<sequence length="351" mass="41383">MMSPFRKQKKYIQKYRTKWEYMDEFKGWLKPLPKDTTKAYCSVCNVVIKAHLCDLRKHGSAKKHFNATELVNTLKNLRDEQTEDMDSDLNPLRDSNQDIAEEGSDEEENASDEEGSGRWPPEAIDSLIKHTKVYWKDLQDGLRKKKDIWEDICMAMVSEGHIVTSSECNKKFRNMKLRYFYVLERTLLGDTSNIRIEKESLKSQIDGDLSEEGTIVMEEPCIDNFVDDDSVWSDAAVHLLLDYLKEFKDYFTGKEGENEDEVWQNLREQMHQHGYMFDENQCRKKWHSMVKKFNECKFVVDTTGVLPIWPYFTRVRHILKTVKIPTQNADNTDRRFFSISAKRGRKRDKTV</sequence>
<dbReference type="Gene3D" id="1.10.10.60">
    <property type="entry name" value="Homeodomain-like"/>
    <property type="match status" value="2"/>
</dbReference>
<feature type="domain" description="Myb/SANT-like DNA-binding" evidence="2">
    <location>
        <begin position="231"/>
        <end position="316"/>
    </location>
</feature>
<evidence type="ECO:0000256" key="1">
    <source>
        <dbReference type="SAM" id="MobiDB-lite"/>
    </source>
</evidence>
<gene>
    <name evidence="3" type="ORF">Anas_09427</name>
</gene>
<evidence type="ECO:0000259" key="2">
    <source>
        <dbReference type="Pfam" id="PF13837"/>
    </source>
</evidence>
<dbReference type="EMBL" id="SEYY01025034">
    <property type="protein sequence ID" value="KAB7493719.1"/>
    <property type="molecule type" value="Genomic_DNA"/>
</dbReference>
<accession>A0A5N5SJC6</accession>
<evidence type="ECO:0000313" key="4">
    <source>
        <dbReference type="Proteomes" id="UP000326759"/>
    </source>
</evidence>
<dbReference type="PANTHER" id="PTHR47595">
    <property type="entry name" value="HEAT SHOCK 70 KDA PROTEIN 14"/>
    <property type="match status" value="1"/>
</dbReference>
<dbReference type="OrthoDB" id="6346437at2759"/>
<proteinExistence type="predicted"/>
<dbReference type="Pfam" id="PF13837">
    <property type="entry name" value="Myb_DNA-bind_4"/>
    <property type="match status" value="2"/>
</dbReference>
<name>A0A5N5SJC6_9CRUS</name>
<feature type="compositionally biased region" description="Acidic residues" evidence="1">
    <location>
        <begin position="99"/>
        <end position="114"/>
    </location>
</feature>
<dbReference type="PANTHER" id="PTHR47595:SF1">
    <property type="entry name" value="MYB_SANT-LIKE DNA-BINDING DOMAIN-CONTAINING PROTEIN"/>
    <property type="match status" value="1"/>
</dbReference>
<comment type="caution">
    <text evidence="3">The sequence shown here is derived from an EMBL/GenBank/DDBJ whole genome shotgun (WGS) entry which is preliminary data.</text>
</comment>
<protein>
    <recommendedName>
        <fullName evidence="2">Myb/SANT-like DNA-binding domain-containing protein</fullName>
    </recommendedName>
</protein>
<feature type="domain" description="Myb/SANT-like DNA-binding" evidence="2">
    <location>
        <begin position="118"/>
        <end position="185"/>
    </location>
</feature>
<evidence type="ECO:0000313" key="3">
    <source>
        <dbReference type="EMBL" id="KAB7493719.1"/>
    </source>
</evidence>
<dbReference type="AlphaFoldDB" id="A0A5N5SJC6"/>